<sequence length="278" mass="29983">MLRGLYSSTGGMISEMYRTDCIANDLANVDTTGYKRTEATFTAYPRDMYNRIKDAMEQIGPMPIPRPTPIGVMGTGVMVNDTITIFEQGRLEKTDNSTDMALNGEGFFTLVNDKGEARLSRNGSFTMDGTGTLVDHNGWRLASIPSGAVLPETTPLIDGAGKLAVQAAPLKLDPMTPFTVTGEGMVMQEGTLVGRIAISRVDRPGTLIRVGHNQYDLGQNSAFQTTQTGISQGYLEGSNVNPVKALVNLISAQRAYEANQKSIVSQDESLARLLAIPK</sequence>
<organism evidence="6 7">
    <name type="scientific">Candidatus Wallbacteria bacterium HGW-Wallbacteria-1</name>
    <dbReference type="NCBI Taxonomy" id="2013854"/>
    <lineage>
        <taxon>Bacteria</taxon>
        <taxon>Candidatus Walliibacteriota</taxon>
    </lineage>
</organism>
<feature type="domain" description="Flagellar basal body rod protein N-terminal" evidence="3">
    <location>
        <begin position="5"/>
        <end position="35"/>
    </location>
</feature>
<feature type="domain" description="Flagellar basal-body/hook protein C-terminal" evidence="4">
    <location>
        <begin position="232"/>
        <end position="274"/>
    </location>
</feature>
<dbReference type="InterPro" id="IPR010930">
    <property type="entry name" value="Flg_bb/hook_C_dom"/>
</dbReference>
<comment type="caution">
    <text evidence="6">The sequence shown here is derived from an EMBL/GenBank/DDBJ whole genome shotgun (WGS) entry which is preliminary data.</text>
</comment>
<evidence type="ECO:0000313" key="7">
    <source>
        <dbReference type="Proteomes" id="UP000233256"/>
    </source>
</evidence>
<dbReference type="PANTHER" id="PTHR30435:SF19">
    <property type="entry name" value="FLAGELLAR BASAL-BODY ROD PROTEIN FLGG"/>
    <property type="match status" value="1"/>
</dbReference>
<evidence type="ECO:0000259" key="4">
    <source>
        <dbReference type="Pfam" id="PF06429"/>
    </source>
</evidence>
<keyword evidence="2" id="KW-0975">Bacterial flagellum</keyword>
<evidence type="ECO:0000259" key="5">
    <source>
        <dbReference type="Pfam" id="PF22692"/>
    </source>
</evidence>
<evidence type="ECO:0000259" key="3">
    <source>
        <dbReference type="Pfam" id="PF00460"/>
    </source>
</evidence>
<comment type="similarity">
    <text evidence="1 2">Belongs to the flagella basal body rod proteins family.</text>
</comment>
<dbReference type="NCBIfam" id="TIGR03506">
    <property type="entry name" value="FlgEFG_subfam"/>
    <property type="match status" value="1"/>
</dbReference>
<dbReference type="Pfam" id="PF06429">
    <property type="entry name" value="Flg_bbr_C"/>
    <property type="match status" value="1"/>
</dbReference>
<dbReference type="Pfam" id="PF22692">
    <property type="entry name" value="LlgE_F_G_D1"/>
    <property type="match status" value="1"/>
</dbReference>
<dbReference type="Proteomes" id="UP000233256">
    <property type="component" value="Unassembled WGS sequence"/>
</dbReference>
<protein>
    <submittedName>
        <fullName evidence="6">Uncharacterized protein</fullName>
    </submittedName>
</protein>
<evidence type="ECO:0000313" key="6">
    <source>
        <dbReference type="EMBL" id="PKK91799.1"/>
    </source>
</evidence>
<dbReference type="EMBL" id="PGXC01000002">
    <property type="protein sequence ID" value="PKK91799.1"/>
    <property type="molecule type" value="Genomic_DNA"/>
</dbReference>
<evidence type="ECO:0000256" key="1">
    <source>
        <dbReference type="ARBA" id="ARBA00009677"/>
    </source>
</evidence>
<dbReference type="InterPro" id="IPR037925">
    <property type="entry name" value="FlgE/F/G-like"/>
</dbReference>
<feature type="domain" description="Flagellar hook protein FlgE/F/G-like D1" evidence="5">
    <location>
        <begin position="101"/>
        <end position="152"/>
    </location>
</feature>
<dbReference type="Pfam" id="PF00460">
    <property type="entry name" value="Flg_bb_rod"/>
    <property type="match status" value="1"/>
</dbReference>
<reference evidence="6 7" key="1">
    <citation type="journal article" date="2017" name="ISME J.">
        <title>Potential for microbial H2 and metal transformations associated with novel bacteria and archaea in deep terrestrial subsurface sediments.</title>
        <authorList>
            <person name="Hernsdorf A.W."/>
            <person name="Amano Y."/>
            <person name="Miyakawa K."/>
            <person name="Ise K."/>
            <person name="Suzuki Y."/>
            <person name="Anantharaman K."/>
            <person name="Probst A."/>
            <person name="Burstein D."/>
            <person name="Thomas B.C."/>
            <person name="Banfield J.F."/>
        </authorList>
    </citation>
    <scope>NUCLEOTIDE SEQUENCE [LARGE SCALE GENOMIC DNA]</scope>
    <source>
        <strain evidence="6">HGW-Wallbacteria-1</strain>
    </source>
</reference>
<evidence type="ECO:0000256" key="2">
    <source>
        <dbReference type="RuleBase" id="RU362116"/>
    </source>
</evidence>
<dbReference type="InterPro" id="IPR053967">
    <property type="entry name" value="LlgE_F_G-like_D1"/>
</dbReference>
<accession>A0A2N1PTX3</accession>
<dbReference type="GO" id="GO:0009425">
    <property type="term" value="C:bacterial-type flagellum basal body"/>
    <property type="evidence" value="ECO:0007669"/>
    <property type="project" value="UniProtKB-SubCell"/>
</dbReference>
<dbReference type="InterPro" id="IPR020013">
    <property type="entry name" value="Flagellar_FlgE/F/G"/>
</dbReference>
<gene>
    <name evidence="6" type="ORF">CVV64_03820</name>
</gene>
<dbReference type="PANTHER" id="PTHR30435">
    <property type="entry name" value="FLAGELLAR PROTEIN"/>
    <property type="match status" value="1"/>
</dbReference>
<comment type="subcellular location">
    <subcellularLocation>
        <location evidence="2">Bacterial flagellum basal body</location>
    </subcellularLocation>
</comment>
<dbReference type="SUPFAM" id="SSF117143">
    <property type="entry name" value="Flagellar hook protein flgE"/>
    <property type="match status" value="1"/>
</dbReference>
<dbReference type="AlphaFoldDB" id="A0A2N1PTX3"/>
<proteinExistence type="inferred from homology"/>
<name>A0A2N1PTX3_9BACT</name>
<dbReference type="GO" id="GO:0071978">
    <property type="term" value="P:bacterial-type flagellum-dependent swarming motility"/>
    <property type="evidence" value="ECO:0007669"/>
    <property type="project" value="TreeGrafter"/>
</dbReference>
<dbReference type="InterPro" id="IPR001444">
    <property type="entry name" value="Flag_bb_rod_N"/>
</dbReference>